<dbReference type="PANTHER" id="PTHR45947:SF3">
    <property type="entry name" value="SULFOQUINOVOSYL TRANSFERASE SQD2"/>
    <property type="match status" value="1"/>
</dbReference>
<dbReference type="EMBL" id="LOHS01000194">
    <property type="protein sequence ID" value="OAH09611.1"/>
    <property type="molecule type" value="Genomic_DNA"/>
</dbReference>
<dbReference type="OrthoDB" id="9765330at2"/>
<evidence type="ECO:0000259" key="3">
    <source>
        <dbReference type="Pfam" id="PF13439"/>
    </source>
</evidence>
<evidence type="ECO:0000256" key="2">
    <source>
        <dbReference type="ARBA" id="ARBA00022679"/>
    </source>
</evidence>
<dbReference type="SUPFAM" id="SSF53756">
    <property type="entry name" value="UDP-Glycosyltransferase/glycogen phosphorylase"/>
    <property type="match status" value="1"/>
</dbReference>
<name>A0A177HFC8_9ACTN</name>
<dbReference type="Pfam" id="PF13439">
    <property type="entry name" value="Glyco_transf_4"/>
    <property type="match status" value="1"/>
</dbReference>
<keyword evidence="5" id="KW-1185">Reference proteome</keyword>
<dbReference type="EC" id="2.4.1.250" evidence="4"/>
<evidence type="ECO:0000256" key="1">
    <source>
        <dbReference type="ARBA" id="ARBA00022676"/>
    </source>
</evidence>
<dbReference type="AlphaFoldDB" id="A0A177HFC8"/>
<evidence type="ECO:0000313" key="4">
    <source>
        <dbReference type="EMBL" id="OAH09611.1"/>
    </source>
</evidence>
<dbReference type="InterPro" id="IPR050194">
    <property type="entry name" value="Glycosyltransferase_grp1"/>
</dbReference>
<evidence type="ECO:0000313" key="5">
    <source>
        <dbReference type="Proteomes" id="UP000077381"/>
    </source>
</evidence>
<dbReference type="GO" id="GO:0102710">
    <property type="term" value="F:D-inositol-3-phosphate glycosyltransferase activity"/>
    <property type="evidence" value="ECO:0007669"/>
    <property type="project" value="UniProtKB-EC"/>
</dbReference>
<protein>
    <submittedName>
        <fullName evidence="4">D-inositol 3-phosphate glycosyltransferase</fullName>
        <ecNumber evidence="4">2.4.1.250</ecNumber>
    </submittedName>
</protein>
<accession>A0A177HFC8</accession>
<feature type="domain" description="Glycosyltransferase subfamily 4-like N-terminal" evidence="3">
    <location>
        <begin position="37"/>
        <end position="190"/>
    </location>
</feature>
<reference evidence="4 5" key="1">
    <citation type="submission" date="2015-12" db="EMBL/GenBank/DDBJ databases">
        <title>Genome sequence of Streptomyces sp. G25.</title>
        <authorList>
            <person name="Poehlein A."/>
            <person name="Roettig A."/>
            <person name="Hiessl S."/>
            <person name="Hauschild P."/>
            <person name="Schauer J."/>
            <person name="Madkour M.H."/>
            <person name="Al-Ansari A.M."/>
            <person name="Almakishah N.H."/>
            <person name="Steinbuechel A."/>
            <person name="Daniel R."/>
        </authorList>
    </citation>
    <scope>NUCLEOTIDE SEQUENCE [LARGE SCALE GENOMIC DNA]</scope>
    <source>
        <strain evidence="5">G25(2015)</strain>
    </source>
</reference>
<dbReference type="Gene3D" id="3.40.50.2000">
    <property type="entry name" value="Glycogen Phosphorylase B"/>
    <property type="match status" value="2"/>
</dbReference>
<comment type="caution">
    <text evidence="4">The sequence shown here is derived from an EMBL/GenBank/DDBJ whole genome shotgun (WGS) entry which is preliminary data.</text>
</comment>
<dbReference type="PATRIC" id="fig|1716141.3.peg.7478"/>
<dbReference type="CDD" id="cd03801">
    <property type="entry name" value="GT4_PimA-like"/>
    <property type="match status" value="1"/>
</dbReference>
<dbReference type="STRING" id="1716141.STSP_70670"/>
<keyword evidence="1 4" id="KW-0328">Glycosyltransferase</keyword>
<keyword evidence="2 4" id="KW-0808">Transferase</keyword>
<dbReference type="GO" id="GO:1901137">
    <property type="term" value="P:carbohydrate derivative biosynthetic process"/>
    <property type="evidence" value="ECO:0007669"/>
    <property type="project" value="UniProtKB-ARBA"/>
</dbReference>
<dbReference type="Proteomes" id="UP000077381">
    <property type="component" value="Unassembled WGS sequence"/>
</dbReference>
<gene>
    <name evidence="4" type="primary">mshA_5</name>
    <name evidence="4" type="ORF">STSP_70670</name>
</gene>
<dbReference type="PANTHER" id="PTHR45947">
    <property type="entry name" value="SULFOQUINOVOSYL TRANSFERASE SQD2"/>
    <property type="match status" value="1"/>
</dbReference>
<dbReference type="RefSeq" id="WP_067285005.1">
    <property type="nucleotide sequence ID" value="NZ_LOHS01000194.1"/>
</dbReference>
<dbReference type="InterPro" id="IPR028098">
    <property type="entry name" value="Glyco_trans_4-like_N"/>
</dbReference>
<proteinExistence type="predicted"/>
<dbReference type="Pfam" id="PF13692">
    <property type="entry name" value="Glyco_trans_1_4"/>
    <property type="match status" value="1"/>
</dbReference>
<sequence>MRIALAGPADIPLLARLLAPAAEPGLPPGLGSSIIPHLATEFSHGGHEVTVVTLSRGVEQPVRCRIGPVDVVVGGFRTRHYARDALRAERRTVSALLDSLDVDLAHAHWTYEFALGALATRHPVLVTVHDWAPAVLRRRRDAYRAMRMAMQGVCVARARHMTAVSPYVGQALARFVPRAAAVVPNGVPDDFCVPDVRTTRGTGHRVLSISTDFDRLKNGAALIAGFASVRAELPGVRLTLAGHGYEPGGPAETWARARGLADGIVFAGPVPAERVPVLLDDADLFVAPTLEESFGMTVLESMARGLPVVGGHRSGAVPWLLDGGRAGVLVDVRRPRDIARGILGLALDSAGRERIGRAALARAREFTVSASAARYLRQYRHVVRGTTRGAR</sequence>
<organism evidence="4 5">
    <name type="scientific">Streptomyces jeddahensis</name>
    <dbReference type="NCBI Taxonomy" id="1716141"/>
    <lineage>
        <taxon>Bacteria</taxon>
        <taxon>Bacillati</taxon>
        <taxon>Actinomycetota</taxon>
        <taxon>Actinomycetes</taxon>
        <taxon>Kitasatosporales</taxon>
        <taxon>Streptomycetaceae</taxon>
        <taxon>Streptomyces</taxon>
    </lineage>
</organism>